<keyword evidence="2" id="KW-1185">Reference proteome</keyword>
<protein>
    <submittedName>
        <fullName evidence="1">Uncharacterized protein</fullName>
    </submittedName>
</protein>
<accession>A0A377GAA7</accession>
<proteinExistence type="predicted"/>
<name>A0A377GAA7_9GAMM</name>
<evidence type="ECO:0000313" key="1">
    <source>
        <dbReference type="EMBL" id="STO21703.1"/>
    </source>
</evidence>
<sequence>MRRFEALFLEISTEWSNTREVRLQNLLKFITTTNPNHPLVYQSIQSSWKNYQKLALDFQKRLDEEFPTSQLSPQQIQFLADYRKKIIEDLSKEKKFFTYHLHQRAVENWHPLRIPTRGEQYATGEILPENPSCYEVKW</sequence>
<dbReference type="GeneID" id="93291669"/>
<gene>
    <name evidence="1" type="ORF">NCTC11370_01772</name>
</gene>
<dbReference type="AlphaFoldDB" id="A0A377GAA7"/>
<evidence type="ECO:0000313" key="2">
    <source>
        <dbReference type="Proteomes" id="UP000254554"/>
    </source>
</evidence>
<reference evidence="1 2" key="1">
    <citation type="submission" date="2018-06" db="EMBL/GenBank/DDBJ databases">
        <authorList>
            <consortium name="Pathogen Informatics"/>
            <person name="Doyle S."/>
        </authorList>
    </citation>
    <scope>NUCLEOTIDE SEQUENCE [LARGE SCALE GENOMIC DNA]</scope>
    <source>
        <strain evidence="1 2">NCTC11370</strain>
    </source>
</reference>
<dbReference type="Proteomes" id="UP000254554">
    <property type="component" value="Unassembled WGS sequence"/>
</dbReference>
<dbReference type="RefSeq" id="WP_231294598.1">
    <property type="nucleotide sequence ID" value="NZ_JAPHOO010000001.1"/>
</dbReference>
<dbReference type="EMBL" id="UGGT01000001">
    <property type="protein sequence ID" value="STO21703.1"/>
    <property type="molecule type" value="Genomic_DNA"/>
</dbReference>
<organism evidence="1 2">
    <name type="scientific">Fluoribacter dumoffii</name>
    <dbReference type="NCBI Taxonomy" id="463"/>
    <lineage>
        <taxon>Bacteria</taxon>
        <taxon>Pseudomonadati</taxon>
        <taxon>Pseudomonadota</taxon>
        <taxon>Gammaproteobacteria</taxon>
        <taxon>Legionellales</taxon>
        <taxon>Legionellaceae</taxon>
        <taxon>Fluoribacter</taxon>
    </lineage>
</organism>